<protein>
    <submittedName>
        <fullName evidence="3">Membrane protein</fullName>
    </submittedName>
</protein>
<dbReference type="Proteomes" id="UP000626370">
    <property type="component" value="Unassembled WGS sequence"/>
</dbReference>
<proteinExistence type="predicted"/>
<dbReference type="EMBL" id="BNAH01000009">
    <property type="protein sequence ID" value="GHE93369.1"/>
    <property type="molecule type" value="Genomic_DNA"/>
</dbReference>
<dbReference type="Gene3D" id="2.50.20.10">
    <property type="entry name" value="Lipoprotein localisation LolA/LolB/LppX"/>
    <property type="match status" value="1"/>
</dbReference>
<keyword evidence="4" id="KW-1185">Reference proteome</keyword>
<organism evidence="3 4">
    <name type="scientific">Thalassotalea profundi</name>
    <dbReference type="NCBI Taxonomy" id="2036687"/>
    <lineage>
        <taxon>Bacteria</taxon>
        <taxon>Pseudomonadati</taxon>
        <taxon>Pseudomonadota</taxon>
        <taxon>Gammaproteobacteria</taxon>
        <taxon>Alteromonadales</taxon>
        <taxon>Colwelliaceae</taxon>
        <taxon>Thalassotalea</taxon>
    </lineage>
</organism>
<name>A0ABQ3IUK2_9GAMM</name>
<evidence type="ECO:0000259" key="2">
    <source>
        <dbReference type="Pfam" id="PF17131"/>
    </source>
</evidence>
<evidence type="ECO:0000313" key="3">
    <source>
        <dbReference type="EMBL" id="GHE93369.1"/>
    </source>
</evidence>
<keyword evidence="1" id="KW-0732">Signal</keyword>
<accession>A0ABQ3IUK2</accession>
<dbReference type="CDD" id="cd16329">
    <property type="entry name" value="LolA_like"/>
    <property type="match status" value="1"/>
</dbReference>
<feature type="domain" description="Uncharacterized protein TP-0789" evidence="2">
    <location>
        <begin position="75"/>
        <end position="254"/>
    </location>
</feature>
<sequence length="262" mass="30108">MKNLFWGLSILLLASPSLFAETLTDVNQIIQKSNLASYYAGDDGRTQARMIIVDSQGNKQMRQFTILRKDKADLGDQEMLVFFSRPSDVNGTVFRVTKKVNSDDDRWLYLPALDLVKRISAGDKRTSFVGAHFFYEDVSGRNPAEDNFTLISSDNGLYTIKAIPKDLTTVEFSWYKAEIDTKTFIPMKVTYFNEKDEAIRQMQVLDTQVIDGYTTVMHSKIIDLTNDSFTEMQFRGVQYNLGIEDNIFSERSLRTPPKQWLR</sequence>
<reference evidence="4" key="1">
    <citation type="journal article" date="2019" name="Int. J. Syst. Evol. Microbiol.">
        <title>The Global Catalogue of Microorganisms (GCM) 10K type strain sequencing project: providing services to taxonomists for standard genome sequencing and annotation.</title>
        <authorList>
            <consortium name="The Broad Institute Genomics Platform"/>
            <consortium name="The Broad Institute Genome Sequencing Center for Infectious Disease"/>
            <person name="Wu L."/>
            <person name="Ma J."/>
        </authorList>
    </citation>
    <scope>NUCLEOTIDE SEQUENCE [LARGE SCALE GENOMIC DNA]</scope>
    <source>
        <strain evidence="4">CGMCC 1.15922</strain>
    </source>
</reference>
<feature type="signal peptide" evidence="1">
    <location>
        <begin position="1"/>
        <end position="20"/>
    </location>
</feature>
<evidence type="ECO:0000256" key="1">
    <source>
        <dbReference type="SAM" id="SignalP"/>
    </source>
</evidence>
<evidence type="ECO:0000313" key="4">
    <source>
        <dbReference type="Proteomes" id="UP000626370"/>
    </source>
</evidence>
<dbReference type="InterPro" id="IPR033399">
    <property type="entry name" value="TP_0789-like"/>
</dbReference>
<dbReference type="RefSeq" id="WP_189378449.1">
    <property type="nucleotide sequence ID" value="NZ_BNAH01000009.1"/>
</dbReference>
<comment type="caution">
    <text evidence="3">The sequence shown here is derived from an EMBL/GenBank/DDBJ whole genome shotgun (WGS) entry which is preliminary data.</text>
</comment>
<gene>
    <name evidence="3" type="ORF">GCM10011501_23440</name>
</gene>
<feature type="chain" id="PRO_5045363375" evidence="1">
    <location>
        <begin position="21"/>
        <end position="262"/>
    </location>
</feature>
<dbReference type="Pfam" id="PF17131">
    <property type="entry name" value="LolA_like"/>
    <property type="match status" value="1"/>
</dbReference>